<keyword evidence="4" id="KW-1185">Reference proteome</keyword>
<dbReference type="PANTHER" id="PTHR30619">
    <property type="entry name" value="DNA INTERNALIZATION/COMPETENCE PROTEIN COMEC/REC2"/>
    <property type="match status" value="1"/>
</dbReference>
<evidence type="ECO:0000313" key="3">
    <source>
        <dbReference type="EMBL" id="EDS72154.1"/>
    </source>
</evidence>
<dbReference type="CDD" id="cd07731">
    <property type="entry name" value="ComA-like_MBL-fold"/>
    <property type="match status" value="1"/>
</dbReference>
<dbReference type="eggNOG" id="COG2333">
    <property type="taxonomic scope" value="Bacteria"/>
</dbReference>
<reference evidence="3" key="2">
    <citation type="submission" date="2013-08" db="EMBL/GenBank/DDBJ databases">
        <title>Draft genome sequence of Anaerofustis stercorihominis (DSM 17244).</title>
        <authorList>
            <person name="Sudarsanam P."/>
            <person name="Ley R."/>
            <person name="Guruge J."/>
            <person name="Turnbaugh P.J."/>
            <person name="Mahowald M."/>
            <person name="Liep D."/>
            <person name="Gordon J."/>
        </authorList>
    </citation>
    <scope>NUCLEOTIDE SEQUENCE</scope>
    <source>
        <strain evidence="3">DSM 17244</strain>
    </source>
</reference>
<dbReference type="SUPFAM" id="SSF49373">
    <property type="entry name" value="Invasin/intimin cell-adhesion fragments"/>
    <property type="match status" value="3"/>
</dbReference>
<dbReference type="InterPro" id="IPR035681">
    <property type="entry name" value="ComA-like_MBL"/>
</dbReference>
<dbReference type="PANTHER" id="PTHR30619:SF1">
    <property type="entry name" value="RECOMBINATION PROTEIN 2"/>
    <property type="match status" value="1"/>
</dbReference>
<dbReference type="InterPro" id="IPR003343">
    <property type="entry name" value="Big_2"/>
</dbReference>
<dbReference type="Pfam" id="PF00753">
    <property type="entry name" value="Lactamase_B"/>
    <property type="match status" value="1"/>
</dbReference>
<protein>
    <submittedName>
        <fullName evidence="3">Metallo-beta-lactamase domain protein</fullName>
    </submittedName>
</protein>
<feature type="domain" description="BIG2" evidence="1">
    <location>
        <begin position="465"/>
        <end position="538"/>
    </location>
</feature>
<sequence length="588" mass="64281">MDILSTLFYYEKPMRETIMKFRNKIFSVILTILILFLILIPSVSAQTLSQNDNSLKAHFIDVGQGDSIFIKNNSENMLVDTGNSLGGDKVINYLNKIKVSKIDRLVITHPDIDHMGGAIKIVEHFGNIENGVMISSVMEGENAEAKETYGKLMKLLEDKNIDVIKVKTDYAFNVGEIKNKVLYGETDLAGNDASLVLDVSYLGRNLLLTGDMTSSVENILLNENLVKHYDVLKVAHHGAKTSSSIPFLNKVKPTFSIIGVGKNSYGHPTKETINNLTKVGSKIYRTDRDGSVLVTIDDKGINVTKEKAECPSTGISVTSSASMYLSEKKTIKASLTPDYSTDKITFSSSNTKIAVVSSSGVITGKKVGKCYVYAKSTSGKIAKCLVTVKAPILSVSKKKISLYTSFGTSIKGSAKPSSYVKFKSYNNKIVTVSSKGTIKARRAGKTYILVYSSLGRKVKVPITVKQSKLKLFKKTGKIIAGKKAKIKAKCSPKNKIKFVSSNKRIATVNSKGIVTGKKAGTTTIKVKANGITLKYKIKVLSKSHLTVYISNRKSTCYHYSKTCLKSPKKTTLGKAKKAGYLPCKRCVK</sequence>
<proteinExistence type="predicted"/>
<dbReference type="InterPro" id="IPR036866">
    <property type="entry name" value="RibonucZ/Hydroxyglut_hydro"/>
</dbReference>
<dbReference type="Proteomes" id="UP000005178">
    <property type="component" value="Unassembled WGS sequence"/>
</dbReference>
<dbReference type="EMBL" id="ABIL02000006">
    <property type="protein sequence ID" value="EDS72154.1"/>
    <property type="molecule type" value="Genomic_DNA"/>
</dbReference>
<reference evidence="3" key="1">
    <citation type="submission" date="2008-01" db="EMBL/GenBank/DDBJ databases">
        <authorList>
            <person name="Fulton L."/>
            <person name="Clifton S."/>
            <person name="Fulton B."/>
            <person name="Xu J."/>
            <person name="Minx P."/>
            <person name="Pepin K.H."/>
            <person name="Johnson M."/>
            <person name="Thiruvilangam P."/>
            <person name="Bhonagiri V."/>
            <person name="Nash W.E."/>
            <person name="Mardis E.R."/>
            <person name="Wilson R.K."/>
        </authorList>
    </citation>
    <scope>NUCLEOTIDE SEQUENCE [LARGE SCALE GENOMIC DNA]</scope>
    <source>
        <strain evidence="3">DSM 17244</strain>
    </source>
</reference>
<dbReference type="SUPFAM" id="SSF56281">
    <property type="entry name" value="Metallo-hydrolase/oxidoreductase"/>
    <property type="match status" value="1"/>
</dbReference>
<name>B1C9T8_9FIRM</name>
<dbReference type="InterPro" id="IPR052159">
    <property type="entry name" value="Competence_DNA_uptake"/>
</dbReference>
<gene>
    <name evidence="3" type="ORF">ANASTE_01864</name>
</gene>
<dbReference type="AlphaFoldDB" id="B1C9T8"/>
<dbReference type="SMART" id="SM00635">
    <property type="entry name" value="BID_2"/>
    <property type="match status" value="2"/>
</dbReference>
<dbReference type="Gene3D" id="2.60.40.1080">
    <property type="match status" value="3"/>
</dbReference>
<evidence type="ECO:0000259" key="1">
    <source>
        <dbReference type="SMART" id="SM00635"/>
    </source>
</evidence>
<dbReference type="eggNOG" id="COG5492">
    <property type="taxonomic scope" value="Bacteria"/>
</dbReference>
<feature type="domain" description="BIG2" evidence="1">
    <location>
        <begin position="311"/>
        <end position="385"/>
    </location>
</feature>
<dbReference type="Pfam" id="PF02368">
    <property type="entry name" value="Big_2"/>
    <property type="match status" value="2"/>
</dbReference>
<organism evidence="3 4">
    <name type="scientific">Anaerofustis stercorihominis DSM 17244</name>
    <dbReference type="NCBI Taxonomy" id="445971"/>
    <lineage>
        <taxon>Bacteria</taxon>
        <taxon>Bacillati</taxon>
        <taxon>Bacillota</taxon>
        <taxon>Clostridia</taxon>
        <taxon>Eubacteriales</taxon>
        <taxon>Eubacteriaceae</taxon>
        <taxon>Anaerofustis</taxon>
    </lineage>
</organism>
<dbReference type="Gene3D" id="3.60.15.10">
    <property type="entry name" value="Ribonuclease Z/Hydroxyacylglutathione hydrolase-like"/>
    <property type="match status" value="1"/>
</dbReference>
<dbReference type="InterPro" id="IPR001279">
    <property type="entry name" value="Metallo-B-lactamas"/>
</dbReference>
<evidence type="ECO:0000313" key="4">
    <source>
        <dbReference type="Proteomes" id="UP000005178"/>
    </source>
</evidence>
<accession>B1C9T8</accession>
<dbReference type="STRING" id="445971.ANASTE_01864"/>
<comment type="caution">
    <text evidence="3">The sequence shown here is derived from an EMBL/GenBank/DDBJ whole genome shotgun (WGS) entry which is preliminary data.</text>
</comment>
<evidence type="ECO:0000259" key="2">
    <source>
        <dbReference type="SMART" id="SM00849"/>
    </source>
</evidence>
<dbReference type="HOGENOM" id="CLU_463564_0_0_9"/>
<dbReference type="SMART" id="SM00849">
    <property type="entry name" value="Lactamase_B"/>
    <property type="match status" value="1"/>
</dbReference>
<feature type="domain" description="Metallo-beta-lactamase" evidence="2">
    <location>
        <begin position="64"/>
        <end position="262"/>
    </location>
</feature>
<dbReference type="InterPro" id="IPR008964">
    <property type="entry name" value="Invasin/intimin_cell_adhesion"/>
</dbReference>